<protein>
    <recommendedName>
        <fullName evidence="4">G-protein coupled receptors family 1 profile domain-containing protein</fullName>
    </recommendedName>
</protein>
<feature type="transmembrane region" description="Helical" evidence="1">
    <location>
        <begin position="291"/>
        <end position="311"/>
    </location>
</feature>
<keyword evidence="1" id="KW-1133">Transmembrane helix</keyword>
<dbReference type="Proteomes" id="UP000281553">
    <property type="component" value="Unassembled WGS sequence"/>
</dbReference>
<organism evidence="2 3">
    <name type="scientific">Dibothriocephalus latus</name>
    <name type="common">Fish tapeworm</name>
    <name type="synonym">Diphyllobothrium latum</name>
    <dbReference type="NCBI Taxonomy" id="60516"/>
    <lineage>
        <taxon>Eukaryota</taxon>
        <taxon>Metazoa</taxon>
        <taxon>Spiralia</taxon>
        <taxon>Lophotrochozoa</taxon>
        <taxon>Platyhelminthes</taxon>
        <taxon>Cestoda</taxon>
        <taxon>Eucestoda</taxon>
        <taxon>Diphyllobothriidea</taxon>
        <taxon>Diphyllobothriidae</taxon>
        <taxon>Dibothriocephalus</taxon>
    </lineage>
</organism>
<feature type="transmembrane region" description="Helical" evidence="1">
    <location>
        <begin position="54"/>
        <end position="74"/>
    </location>
</feature>
<feature type="transmembrane region" description="Helical" evidence="1">
    <location>
        <begin position="133"/>
        <end position="152"/>
    </location>
</feature>
<dbReference type="EMBL" id="UYRU01063109">
    <property type="protein sequence ID" value="VDN15624.1"/>
    <property type="molecule type" value="Genomic_DNA"/>
</dbReference>
<evidence type="ECO:0008006" key="4">
    <source>
        <dbReference type="Google" id="ProtNLM"/>
    </source>
</evidence>
<keyword evidence="3" id="KW-1185">Reference proteome</keyword>
<accession>A0A3P7LFH8</accession>
<feature type="transmembrane region" description="Helical" evidence="1">
    <location>
        <begin position="244"/>
        <end position="264"/>
    </location>
</feature>
<keyword evidence="1" id="KW-0812">Transmembrane</keyword>
<feature type="transmembrane region" description="Helical" evidence="1">
    <location>
        <begin position="94"/>
        <end position="112"/>
    </location>
</feature>
<evidence type="ECO:0000256" key="1">
    <source>
        <dbReference type="SAM" id="Phobius"/>
    </source>
</evidence>
<dbReference type="AlphaFoldDB" id="A0A3P7LFH8"/>
<reference evidence="2 3" key="1">
    <citation type="submission" date="2018-11" db="EMBL/GenBank/DDBJ databases">
        <authorList>
            <consortium name="Pathogen Informatics"/>
        </authorList>
    </citation>
    <scope>NUCLEOTIDE SEQUENCE [LARGE SCALE GENOMIC DNA]</scope>
</reference>
<feature type="non-terminal residue" evidence="2">
    <location>
        <position position="324"/>
    </location>
</feature>
<evidence type="ECO:0000313" key="3">
    <source>
        <dbReference type="Proteomes" id="UP000281553"/>
    </source>
</evidence>
<feature type="transmembrane region" description="Helical" evidence="1">
    <location>
        <begin position="20"/>
        <end position="42"/>
    </location>
</feature>
<feature type="transmembrane region" description="Helical" evidence="1">
    <location>
        <begin position="184"/>
        <end position="207"/>
    </location>
</feature>
<name>A0A3P7LFH8_DIBLA</name>
<proteinExistence type="predicted"/>
<keyword evidence="1" id="KW-0472">Membrane</keyword>
<sequence>MSEAYWTCSHAALDRGTLFLISGIMNGVGLIINLILLVLLFLLKCKTRIFIFQLRALIASNFLCSLIRIASLYLPTDLLYRPSLFGWIVCHLWSSHYLLFVSYIFTILTLNFTVGNRAIQIVCKYQYSFSTSLIGDLAYFVGLGLVSIIVMLPQAFIFQWDGENCTCLDTNLPYGIVVSKYAEVFARFGLTAVISVIILSISCYKIIFWVRNTPTKQLLDTWNLPSLPGTTTEHMESFSRPQGWMTATLCTVPFSITSLAVSVYQAGYRFVSALGLCSIQPDTPLYNIDRFLTDIEVVVLPIIVIVYIPALRELPWRVCQKVTS</sequence>
<gene>
    <name evidence="2" type="ORF">DILT_LOCUS11455</name>
</gene>
<dbReference type="Gene3D" id="1.20.1070.10">
    <property type="entry name" value="Rhodopsin 7-helix transmembrane proteins"/>
    <property type="match status" value="1"/>
</dbReference>
<evidence type="ECO:0000313" key="2">
    <source>
        <dbReference type="EMBL" id="VDN15624.1"/>
    </source>
</evidence>